<dbReference type="AlphaFoldDB" id="A0AAD6YUH2"/>
<name>A0AAD6YUH2_9AGAR</name>
<dbReference type="EMBL" id="JARJCW010000002">
    <property type="protein sequence ID" value="KAJ7229203.1"/>
    <property type="molecule type" value="Genomic_DNA"/>
</dbReference>
<sequence>MYKMINAARILETTVGEFTLGRVRNYLRCCLRWLKLFVAKLARNFNHGSSYCLVSGTFSHITAPFTTDDGPCLTFDTLGFLILLAVGRFWFPSRLGSAALLLYQSVHPAVTVGVAAGVQTKFGNRPHRVMREFGQIWALGSHGRCGSSDRTTGVRGSLASSDINAGAVAGAQSVKQCTYSTAGSPTSTSGRILHHHSKTIAIYNYYSPATTNASTYSISNTLPPGSLPIIREAKNFRRILTKFSQILGLKGEKKVVREVRTN</sequence>
<keyword evidence="2" id="KW-1185">Reference proteome</keyword>
<evidence type="ECO:0000313" key="2">
    <source>
        <dbReference type="Proteomes" id="UP001219525"/>
    </source>
</evidence>
<proteinExistence type="predicted"/>
<protein>
    <submittedName>
        <fullName evidence="1">Uncharacterized protein</fullName>
    </submittedName>
</protein>
<reference evidence="1" key="1">
    <citation type="submission" date="2023-03" db="EMBL/GenBank/DDBJ databases">
        <title>Massive genome expansion in bonnet fungi (Mycena s.s.) driven by repeated elements and novel gene families across ecological guilds.</title>
        <authorList>
            <consortium name="Lawrence Berkeley National Laboratory"/>
            <person name="Harder C.B."/>
            <person name="Miyauchi S."/>
            <person name="Viragh M."/>
            <person name="Kuo A."/>
            <person name="Thoen E."/>
            <person name="Andreopoulos B."/>
            <person name="Lu D."/>
            <person name="Skrede I."/>
            <person name="Drula E."/>
            <person name="Henrissat B."/>
            <person name="Morin E."/>
            <person name="Kohler A."/>
            <person name="Barry K."/>
            <person name="LaButti K."/>
            <person name="Morin E."/>
            <person name="Salamov A."/>
            <person name="Lipzen A."/>
            <person name="Mereny Z."/>
            <person name="Hegedus B."/>
            <person name="Baldrian P."/>
            <person name="Stursova M."/>
            <person name="Weitz H."/>
            <person name="Taylor A."/>
            <person name="Grigoriev I.V."/>
            <person name="Nagy L.G."/>
            <person name="Martin F."/>
            <person name="Kauserud H."/>
        </authorList>
    </citation>
    <scope>NUCLEOTIDE SEQUENCE</scope>
    <source>
        <strain evidence="1">9144</strain>
    </source>
</reference>
<gene>
    <name evidence="1" type="ORF">GGX14DRAFT_385468</name>
</gene>
<accession>A0AAD6YUH2</accession>
<organism evidence="1 2">
    <name type="scientific">Mycena pura</name>
    <dbReference type="NCBI Taxonomy" id="153505"/>
    <lineage>
        <taxon>Eukaryota</taxon>
        <taxon>Fungi</taxon>
        <taxon>Dikarya</taxon>
        <taxon>Basidiomycota</taxon>
        <taxon>Agaricomycotina</taxon>
        <taxon>Agaricomycetes</taxon>
        <taxon>Agaricomycetidae</taxon>
        <taxon>Agaricales</taxon>
        <taxon>Marasmiineae</taxon>
        <taxon>Mycenaceae</taxon>
        <taxon>Mycena</taxon>
    </lineage>
</organism>
<comment type="caution">
    <text evidence="1">The sequence shown here is derived from an EMBL/GenBank/DDBJ whole genome shotgun (WGS) entry which is preliminary data.</text>
</comment>
<evidence type="ECO:0000313" key="1">
    <source>
        <dbReference type="EMBL" id="KAJ7229203.1"/>
    </source>
</evidence>
<dbReference type="Proteomes" id="UP001219525">
    <property type="component" value="Unassembled WGS sequence"/>
</dbReference>